<comment type="caution">
    <text evidence="2">The sequence shown here is derived from an EMBL/GenBank/DDBJ whole genome shotgun (WGS) entry which is preliminary data.</text>
</comment>
<dbReference type="GO" id="GO:0005634">
    <property type="term" value="C:nucleus"/>
    <property type="evidence" value="ECO:0007669"/>
    <property type="project" value="TreeGrafter"/>
</dbReference>
<protein>
    <submittedName>
        <fullName evidence="2">Codanin-1</fullName>
    </submittedName>
</protein>
<dbReference type="InterPro" id="IPR040031">
    <property type="entry name" value="Codanin-1"/>
</dbReference>
<organism evidence="2 3">
    <name type="scientific">Skeletonema marinoi</name>
    <dbReference type="NCBI Taxonomy" id="267567"/>
    <lineage>
        <taxon>Eukaryota</taxon>
        <taxon>Sar</taxon>
        <taxon>Stramenopiles</taxon>
        <taxon>Ochrophyta</taxon>
        <taxon>Bacillariophyta</taxon>
        <taxon>Coscinodiscophyceae</taxon>
        <taxon>Thalassiosirophycidae</taxon>
        <taxon>Thalassiosirales</taxon>
        <taxon>Skeletonemataceae</taxon>
        <taxon>Skeletonema</taxon>
        <taxon>Skeletonema marinoi-dohrnii complex</taxon>
    </lineage>
</organism>
<dbReference type="EMBL" id="JATAAI010000009">
    <property type="protein sequence ID" value="KAK1743126.1"/>
    <property type="molecule type" value="Genomic_DNA"/>
</dbReference>
<evidence type="ECO:0000313" key="2">
    <source>
        <dbReference type="EMBL" id="KAK1743126.1"/>
    </source>
</evidence>
<feature type="region of interest" description="Disordered" evidence="1">
    <location>
        <begin position="108"/>
        <end position="185"/>
    </location>
</feature>
<feature type="region of interest" description="Disordered" evidence="1">
    <location>
        <begin position="239"/>
        <end position="273"/>
    </location>
</feature>
<feature type="compositionally biased region" description="Low complexity" evidence="1">
    <location>
        <begin position="256"/>
        <end position="270"/>
    </location>
</feature>
<proteinExistence type="predicted"/>
<dbReference type="PANTHER" id="PTHR28678">
    <property type="entry name" value="CODANIN-1"/>
    <property type="match status" value="1"/>
</dbReference>
<feature type="region of interest" description="Disordered" evidence="1">
    <location>
        <begin position="855"/>
        <end position="876"/>
    </location>
</feature>
<dbReference type="Proteomes" id="UP001224775">
    <property type="component" value="Unassembled WGS sequence"/>
</dbReference>
<evidence type="ECO:0000256" key="1">
    <source>
        <dbReference type="SAM" id="MobiDB-lite"/>
    </source>
</evidence>
<gene>
    <name evidence="2" type="ORF">QTG54_005747</name>
</gene>
<feature type="region of interest" description="Disordered" evidence="1">
    <location>
        <begin position="202"/>
        <end position="227"/>
    </location>
</feature>
<feature type="compositionally biased region" description="Low complexity" evidence="1">
    <location>
        <begin position="856"/>
        <end position="869"/>
    </location>
</feature>
<keyword evidence="3" id="KW-1185">Reference proteome</keyword>
<dbReference type="PANTHER" id="PTHR28678:SF1">
    <property type="entry name" value="CODANIN-1"/>
    <property type="match status" value="1"/>
</dbReference>
<dbReference type="GO" id="GO:0006325">
    <property type="term" value="P:chromatin organization"/>
    <property type="evidence" value="ECO:0007669"/>
    <property type="project" value="TreeGrafter"/>
</dbReference>
<name>A0AAD9DD13_9STRA</name>
<dbReference type="AlphaFoldDB" id="A0AAD9DD13"/>
<feature type="compositionally biased region" description="Polar residues" evidence="1">
    <location>
        <begin position="108"/>
        <end position="130"/>
    </location>
</feature>
<evidence type="ECO:0000313" key="3">
    <source>
        <dbReference type="Proteomes" id="UP001224775"/>
    </source>
</evidence>
<feature type="compositionally biased region" description="Basic residues" evidence="1">
    <location>
        <begin position="153"/>
        <end position="166"/>
    </location>
</feature>
<reference evidence="2" key="1">
    <citation type="submission" date="2023-06" db="EMBL/GenBank/DDBJ databases">
        <title>Survivors Of The Sea: Transcriptome response of Skeletonema marinoi to long-term dormancy.</title>
        <authorList>
            <person name="Pinder M.I.M."/>
            <person name="Kourtchenko O."/>
            <person name="Robertson E.K."/>
            <person name="Larsson T."/>
            <person name="Maumus F."/>
            <person name="Osuna-Cruz C.M."/>
            <person name="Vancaester E."/>
            <person name="Stenow R."/>
            <person name="Vandepoele K."/>
            <person name="Ploug H."/>
            <person name="Bruchert V."/>
            <person name="Godhe A."/>
            <person name="Topel M."/>
        </authorList>
    </citation>
    <scope>NUCLEOTIDE SEQUENCE</scope>
    <source>
        <strain evidence="2">R05AC</strain>
    </source>
</reference>
<accession>A0AAD9DD13</accession>
<sequence length="1246" mass="138756">MSSVAAAAGSVASSRKCSDRCPCQQFQSDDETIISSAVELDVKADALISWLAGSSGEENTINNAIEINEASSSRCANRLRASITILNAIRDACRPFLETTTVNPNANTETINKVTTTKKQPETNQSSATYEDSFPPLSFKSAATSAPPTLLVGRKKKKDQKHFVQQHRHEQPESKQPSATYEDSFPPATLTAAAAAPTLLVGRKKKKKVQQNEKTHHVSKVNLNTDKTIAPKEMKSIVSRDSAHCKNDVLSGGNMSSLSSHQSKSKTSSSPVKELDQLCIPDQTSTPTDTECKPIAREKLRRLAAIYCAILKSHLAPFILLEFHLLMRLISLSDTVEKSQLKPTNNKTHALAEIFQSEACCIYFVSWALVSLEGMITNMGYETIKMFLALPALQQHCPTLVATLKDTMNRDKATLIFETGQKALGSDSKTPHLTLPFDYERDSRHNYRSLDLSRLFKEREELRDSFLYQLRAFQEVRGKLMGNEESDNIINSIKREARDMMKNVSPGNIDWFVNLFCDLLLQIGLLPVGETDSEVLRHVTDKKRLQKLHMRFTSKSGQKSKSSRKLSLDQKGSSFNEVTPAQSFQGHQEFFLIVLQAGDSYRFNTHLKRRLAQSISEMSTANETKGLCLHIAKLQLLAKFLGLLVFSPNWYLSSERECDISDANSLPPLDLKMHITNAWNDYRLVVVIPWVVKFLSMMRWDVSSKKLPYYADTFALLRTINLRCSNEMTRHLQNNMLMVCLQLDAFFHDVVGLVATQNLPTAKLPPRAATIPIDSSAAASPSFNQPKNLPFDTMPLWFSKQFLISSIPYFEDLFQLLSDLTSNNIRPGNSCTKKVRPRSISLGTLNSGQKYASRISLSGDASPSPWSSSRRGTPTDKHGIKERLIDSFFHQHKVLQELCEVIVDRVIKNASDTIKLSCIQIMFVKGGTDYEEYFNTSSKMSLGDYKKMLESLGDDCQVAGDKLIRDSFSQSIKGALTLLAPPNTDSEVLEIASSLATSHAITLGEQIVRSAVADEKNKLSEEFVRKESKAKAGVPLQHSTKTALPKQALIDGTDAVGSKFQSLSYLTMALRVISDEGVCSEKDLLQLKEKKQTVALHVEKYFIGCDSSLRTIQNFEAQVVSCMTSFFAEPGKSNARLRAAVEVMDILSLLNMMGYLSSFAAELESLLCNIKNVQTLIDNGPLMYDEVGNLLFVMIEGSLISHLSLEEVFLQLVCDDGSAKEVAFSLFRLQDSNGQAIMVRLRKLLM</sequence>